<proteinExistence type="predicted"/>
<name>A0ACC1QXX7_9HYPO</name>
<evidence type="ECO:0000313" key="1">
    <source>
        <dbReference type="EMBL" id="KAJ3493554.1"/>
    </source>
</evidence>
<organism evidence="1 2">
    <name type="scientific">Lecanicillium saksenae</name>
    <dbReference type="NCBI Taxonomy" id="468837"/>
    <lineage>
        <taxon>Eukaryota</taxon>
        <taxon>Fungi</taxon>
        <taxon>Dikarya</taxon>
        <taxon>Ascomycota</taxon>
        <taxon>Pezizomycotina</taxon>
        <taxon>Sordariomycetes</taxon>
        <taxon>Hypocreomycetidae</taxon>
        <taxon>Hypocreales</taxon>
        <taxon>Cordycipitaceae</taxon>
        <taxon>Lecanicillium</taxon>
    </lineage>
</organism>
<dbReference type="EMBL" id="JANAKD010000475">
    <property type="protein sequence ID" value="KAJ3493554.1"/>
    <property type="molecule type" value="Genomic_DNA"/>
</dbReference>
<evidence type="ECO:0000313" key="2">
    <source>
        <dbReference type="Proteomes" id="UP001148737"/>
    </source>
</evidence>
<comment type="caution">
    <text evidence="1">The sequence shown here is derived from an EMBL/GenBank/DDBJ whole genome shotgun (WGS) entry which is preliminary data.</text>
</comment>
<gene>
    <name evidence="1" type="ORF">NLG97_g4655</name>
</gene>
<reference evidence="1" key="1">
    <citation type="submission" date="2022-07" db="EMBL/GenBank/DDBJ databases">
        <title>Genome Sequence of Lecanicillium saksenae.</title>
        <authorList>
            <person name="Buettner E."/>
        </authorList>
    </citation>
    <scope>NUCLEOTIDE SEQUENCE</scope>
    <source>
        <strain evidence="1">VT-O1</strain>
    </source>
</reference>
<sequence length="112" mass="12053">MAEMQETPGGEPFPPLADVAAGKGKAIASGDGDGDEDVVEEDAVVPTLSDADIDEISLWQLNGREIKNAVKMVRTWCDHKGYAMTLDRLESGIRVTNPCATKSAEVDNDLYE</sequence>
<dbReference type="Proteomes" id="UP001148737">
    <property type="component" value="Unassembled WGS sequence"/>
</dbReference>
<protein>
    <submittedName>
        <fullName evidence="1">Uncharacterized protein</fullName>
    </submittedName>
</protein>
<accession>A0ACC1QXX7</accession>
<keyword evidence="2" id="KW-1185">Reference proteome</keyword>